<evidence type="ECO:0000313" key="6">
    <source>
        <dbReference type="EnsemblMetazoa" id="XP_028137363.1"/>
    </source>
</evidence>
<organism evidence="8">
    <name type="scientific">Diabrotica virgifera virgifera</name>
    <name type="common">western corn rootworm</name>
    <dbReference type="NCBI Taxonomy" id="50390"/>
    <lineage>
        <taxon>Eukaryota</taxon>
        <taxon>Metazoa</taxon>
        <taxon>Ecdysozoa</taxon>
        <taxon>Arthropoda</taxon>
        <taxon>Hexapoda</taxon>
        <taxon>Insecta</taxon>
        <taxon>Pterygota</taxon>
        <taxon>Neoptera</taxon>
        <taxon>Endopterygota</taxon>
        <taxon>Coleoptera</taxon>
        <taxon>Polyphaga</taxon>
        <taxon>Cucujiformia</taxon>
        <taxon>Chrysomeloidea</taxon>
        <taxon>Chrysomelidae</taxon>
        <taxon>Galerucinae</taxon>
        <taxon>Diabroticina</taxon>
        <taxon>Diabroticites</taxon>
        <taxon>Diabrotica</taxon>
    </lineage>
</organism>
<comment type="subcellular location">
    <subcellularLocation>
        <location evidence="1">Cytoplasm</location>
    </subcellularLocation>
</comment>
<accession>A0A6P7FWV5</accession>
<dbReference type="PANTHER" id="PTHR13105">
    <property type="entry name" value="MYELOID LEUKEMIA FACTOR"/>
    <property type="match status" value="1"/>
</dbReference>
<dbReference type="FunCoup" id="A0A6P7FWV5">
    <property type="interactions" value="27"/>
</dbReference>
<feature type="compositionally biased region" description="Low complexity" evidence="5">
    <location>
        <begin position="261"/>
        <end position="289"/>
    </location>
</feature>
<proteinExistence type="inferred from homology"/>
<dbReference type="AlphaFoldDB" id="A0A6P7FWV5"/>
<feature type="compositionally biased region" description="Basic and acidic residues" evidence="5">
    <location>
        <begin position="199"/>
        <end position="208"/>
    </location>
</feature>
<evidence type="ECO:0000256" key="5">
    <source>
        <dbReference type="SAM" id="MobiDB-lite"/>
    </source>
</evidence>
<dbReference type="Pfam" id="PF10248">
    <property type="entry name" value="Mlf1IP"/>
    <property type="match status" value="1"/>
</dbReference>
<protein>
    <submittedName>
        <fullName evidence="8">Myeloid leukemia factor isoform X1</fullName>
    </submittedName>
</protein>
<evidence type="ECO:0000256" key="2">
    <source>
        <dbReference type="ARBA" id="ARBA00008332"/>
    </source>
</evidence>
<evidence type="ECO:0000256" key="1">
    <source>
        <dbReference type="ARBA" id="ARBA00004496"/>
    </source>
</evidence>
<keyword evidence="7" id="KW-1185">Reference proteome</keyword>
<name>A0A6P7FWV5_DIAVI</name>
<evidence type="ECO:0000313" key="8">
    <source>
        <dbReference type="RefSeq" id="XP_028137363.1"/>
    </source>
</evidence>
<feature type="region of interest" description="Disordered" evidence="5">
    <location>
        <begin position="126"/>
        <end position="148"/>
    </location>
</feature>
<dbReference type="InterPro" id="IPR019376">
    <property type="entry name" value="Myeloid_leukemia_factor"/>
</dbReference>
<sequence length="309" mass="34357">MSIFGPLMGDMEDDPFFGCHMRHMRQMSNMMNSLFSDPFSMLRPPMLGYDDYENRALTSRHNMHNSLMSPFSMPIMPNFNRLLSGSLDSMANTGNYHSSNTGNYHSSSTVISMTSGPDGRQQVYKATSSTRVAPGGVKETQKTVTDSMTGTKKMSIGHHIGERAHIIEKEQNIHTGERVESEDLINIEDDEKEEFNNEWESKTRRSEIPRITAGSSRNRHGSYIHSSIPAITAGSSSRRHRDRTVPATSPSVISSRRGIRSPKLALPSTSAPSAAGRHPYSSPNQPQQPKKSKSLKTYEEDPSPPQADN</sequence>
<dbReference type="GeneID" id="114331876"/>
<gene>
    <name evidence="8" type="primary">LOC114331876</name>
</gene>
<keyword evidence="3" id="KW-0963">Cytoplasm</keyword>
<dbReference type="RefSeq" id="XP_028137363.1">
    <property type="nucleotide sequence ID" value="XM_028281562.1"/>
</dbReference>
<dbReference type="CTD" id="36750"/>
<dbReference type="EnsemblMetazoa" id="XM_028281562.2">
    <property type="protein sequence ID" value="XP_028137363.1"/>
    <property type="gene ID" value="LOC114331876"/>
</dbReference>
<reference evidence="8" key="1">
    <citation type="submission" date="2025-04" db="UniProtKB">
        <authorList>
            <consortium name="RefSeq"/>
        </authorList>
    </citation>
    <scope>IDENTIFICATION</scope>
    <source>
        <tissue evidence="8">Whole insect</tissue>
    </source>
</reference>
<dbReference type="Proteomes" id="UP001652700">
    <property type="component" value="Unplaced"/>
</dbReference>
<evidence type="ECO:0000313" key="7">
    <source>
        <dbReference type="Proteomes" id="UP001652700"/>
    </source>
</evidence>
<evidence type="ECO:0000256" key="3">
    <source>
        <dbReference type="ARBA" id="ARBA00022490"/>
    </source>
</evidence>
<reference evidence="6" key="2">
    <citation type="submission" date="2025-05" db="UniProtKB">
        <authorList>
            <consortium name="EnsemblMetazoa"/>
        </authorList>
    </citation>
    <scope>IDENTIFICATION</scope>
</reference>
<dbReference type="GO" id="GO:0005737">
    <property type="term" value="C:cytoplasm"/>
    <property type="evidence" value="ECO:0007669"/>
    <property type="project" value="UniProtKB-SubCell"/>
</dbReference>
<evidence type="ECO:0000256" key="4">
    <source>
        <dbReference type="ARBA" id="ARBA00022553"/>
    </source>
</evidence>
<dbReference type="KEGG" id="dvv:114331876"/>
<feature type="region of interest" description="Disordered" evidence="5">
    <location>
        <begin position="193"/>
        <end position="309"/>
    </location>
</feature>
<keyword evidence="4" id="KW-0597">Phosphoprotein</keyword>
<comment type="similarity">
    <text evidence="2">Belongs to the MLF family.</text>
</comment>
<dbReference type="OrthoDB" id="8707547at2759"/>
<dbReference type="InParanoid" id="A0A6P7FWV5"/>